<proteinExistence type="predicted"/>
<organism evidence="1 2">
    <name type="scientific">Nezara viridula</name>
    <name type="common">Southern green stink bug</name>
    <name type="synonym">Cimex viridulus</name>
    <dbReference type="NCBI Taxonomy" id="85310"/>
    <lineage>
        <taxon>Eukaryota</taxon>
        <taxon>Metazoa</taxon>
        <taxon>Ecdysozoa</taxon>
        <taxon>Arthropoda</taxon>
        <taxon>Hexapoda</taxon>
        <taxon>Insecta</taxon>
        <taxon>Pterygota</taxon>
        <taxon>Neoptera</taxon>
        <taxon>Paraneoptera</taxon>
        <taxon>Hemiptera</taxon>
        <taxon>Heteroptera</taxon>
        <taxon>Panheteroptera</taxon>
        <taxon>Pentatomomorpha</taxon>
        <taxon>Pentatomoidea</taxon>
        <taxon>Pentatomidae</taxon>
        <taxon>Pentatominae</taxon>
        <taxon>Nezara</taxon>
    </lineage>
</organism>
<protein>
    <submittedName>
        <fullName evidence="1">Uncharacterized protein</fullName>
    </submittedName>
</protein>
<evidence type="ECO:0000313" key="2">
    <source>
        <dbReference type="Proteomes" id="UP001152798"/>
    </source>
</evidence>
<sequence length="88" mass="9947">MFGTPQRTTISTSFTTLHDNSELVDECGVSIKEEMEEEFKSIDIANCGVSIKEEMEEKSESIHMANCDVSIKEETEEELESIRKLSVL</sequence>
<name>A0A9P0H024_NEZVI</name>
<reference evidence="1" key="1">
    <citation type="submission" date="2022-01" db="EMBL/GenBank/DDBJ databases">
        <authorList>
            <person name="King R."/>
        </authorList>
    </citation>
    <scope>NUCLEOTIDE SEQUENCE</scope>
</reference>
<gene>
    <name evidence="1" type="ORF">NEZAVI_LOCUS3271</name>
</gene>
<accession>A0A9P0H024</accession>
<keyword evidence="2" id="KW-1185">Reference proteome</keyword>
<dbReference type="AlphaFoldDB" id="A0A9P0H024"/>
<dbReference type="EMBL" id="OV725077">
    <property type="protein sequence ID" value="CAH1392458.1"/>
    <property type="molecule type" value="Genomic_DNA"/>
</dbReference>
<evidence type="ECO:0000313" key="1">
    <source>
        <dbReference type="EMBL" id="CAH1392458.1"/>
    </source>
</evidence>
<dbReference type="Proteomes" id="UP001152798">
    <property type="component" value="Chromosome 1"/>
</dbReference>